<feature type="non-terminal residue" evidence="1">
    <location>
        <position position="98"/>
    </location>
</feature>
<evidence type="ECO:0000313" key="2">
    <source>
        <dbReference type="Proteomes" id="UP000321570"/>
    </source>
</evidence>
<gene>
    <name evidence="1" type="ORF">WMSIL1_LOCUS8049</name>
</gene>
<sequence>PGAVVDVITRPQRSGLESSEAGVPDSAIISDHPVPVDVDIIDVATRVAMVRFLNSPGILADFTEHTRILRLFPRPVVTFQYISFMRSRPAIYPFTQKL</sequence>
<dbReference type="GO" id="GO:0042981">
    <property type="term" value="P:regulation of apoptotic process"/>
    <property type="evidence" value="ECO:0007669"/>
    <property type="project" value="TreeGrafter"/>
</dbReference>
<evidence type="ECO:0000313" key="1">
    <source>
        <dbReference type="EMBL" id="VUZ48787.1"/>
    </source>
</evidence>
<proteinExistence type="predicted"/>
<dbReference type="EMBL" id="CABIJS010000310">
    <property type="protein sequence ID" value="VUZ48787.1"/>
    <property type="molecule type" value="Genomic_DNA"/>
</dbReference>
<dbReference type="GO" id="GO:0005829">
    <property type="term" value="C:cytosol"/>
    <property type="evidence" value="ECO:0007669"/>
    <property type="project" value="TreeGrafter"/>
</dbReference>
<accession>A0A564YNC8</accession>
<dbReference type="PANTHER" id="PTHR13008:SF7">
    <property type="entry name" value="MAP KINASE-ACTIVATING DEATH DOMAIN PROTEIN"/>
    <property type="match status" value="1"/>
</dbReference>
<organism evidence="1 2">
    <name type="scientific">Hymenolepis diminuta</name>
    <name type="common">Rat tapeworm</name>
    <dbReference type="NCBI Taxonomy" id="6216"/>
    <lineage>
        <taxon>Eukaryota</taxon>
        <taxon>Metazoa</taxon>
        <taxon>Spiralia</taxon>
        <taxon>Lophotrochozoa</taxon>
        <taxon>Platyhelminthes</taxon>
        <taxon>Cestoda</taxon>
        <taxon>Eucestoda</taxon>
        <taxon>Cyclophyllidea</taxon>
        <taxon>Hymenolepididae</taxon>
        <taxon>Hymenolepis</taxon>
    </lineage>
</organism>
<feature type="non-terminal residue" evidence="1">
    <location>
        <position position="1"/>
    </location>
</feature>
<dbReference type="GO" id="GO:0005085">
    <property type="term" value="F:guanyl-nucleotide exchange factor activity"/>
    <property type="evidence" value="ECO:0007669"/>
    <property type="project" value="TreeGrafter"/>
</dbReference>
<dbReference type="PANTHER" id="PTHR13008">
    <property type="entry name" value="MAP-KINASE ACTIVATING DEATH DOMAIN PROTEIN MADD /DENN/AEX-3 C.ELEGANS"/>
    <property type="match status" value="1"/>
</dbReference>
<reference evidence="1 2" key="1">
    <citation type="submission" date="2019-07" db="EMBL/GenBank/DDBJ databases">
        <authorList>
            <person name="Jastrzebski P J."/>
            <person name="Paukszto L."/>
            <person name="Jastrzebski P J."/>
        </authorList>
    </citation>
    <scope>NUCLEOTIDE SEQUENCE [LARGE SCALE GENOMIC DNA]</scope>
    <source>
        <strain evidence="1 2">WMS-il1</strain>
    </source>
</reference>
<dbReference type="InterPro" id="IPR039980">
    <property type="entry name" value="MADD"/>
</dbReference>
<protein>
    <submittedName>
        <fullName evidence="1">Uncharacterized protein</fullName>
    </submittedName>
</protein>
<dbReference type="GO" id="GO:0032483">
    <property type="term" value="P:regulation of Rab protein signal transduction"/>
    <property type="evidence" value="ECO:0007669"/>
    <property type="project" value="TreeGrafter"/>
</dbReference>
<name>A0A564YNC8_HYMDI</name>
<dbReference type="AlphaFoldDB" id="A0A564YNC8"/>
<keyword evidence="2" id="KW-1185">Reference proteome</keyword>
<dbReference type="Proteomes" id="UP000321570">
    <property type="component" value="Unassembled WGS sequence"/>
</dbReference>